<evidence type="ECO:0000256" key="1">
    <source>
        <dbReference type="SAM" id="MobiDB-lite"/>
    </source>
</evidence>
<feature type="region of interest" description="Disordered" evidence="1">
    <location>
        <begin position="1"/>
        <end position="27"/>
    </location>
</feature>
<sequence length="325" mass="34388">MQTPETSTPLPVPSGAPDPSTNDTPISDVMTELTDAERKVYADAQAADDAAAKAAEPAPAVAADASKPEDAAAAAAVATPAAEPVVAPMGYEAPIIPNLVDPAADAPDFEAQLKTIDDQRAALDKRYEDGEVELPEFRRQDRALTAAESRVIGQQAEHNALVKSQTAFAAAAQQEAARTWETTYRGFLAQPESKAIVQDGLRFNAFQAAIHQVESSYEESKKPAPNHLQLLVEARNLFNTTFGITAAPPADAKPPERRAPSMADVPKTVGALPVAGSEGTKSSVDTLYELDINKLEDTLATMDSGKVDELLRQTPGSDYRGNLAA</sequence>
<reference evidence="2 3" key="1">
    <citation type="journal article" date="2019" name="Int. J. Syst. Evol. Microbiol.">
        <title>The Global Catalogue of Microorganisms (GCM) 10K type strain sequencing project: providing services to taxonomists for standard genome sequencing and annotation.</title>
        <authorList>
            <consortium name="The Broad Institute Genomics Platform"/>
            <consortium name="The Broad Institute Genome Sequencing Center for Infectious Disease"/>
            <person name="Wu L."/>
            <person name="Ma J."/>
        </authorList>
    </citation>
    <scope>NUCLEOTIDE SEQUENCE [LARGE SCALE GENOMIC DNA]</scope>
    <source>
        <strain evidence="2 3">JCM 15421</strain>
    </source>
</reference>
<dbReference type="Proteomes" id="UP001501523">
    <property type="component" value="Unassembled WGS sequence"/>
</dbReference>
<name>A0ABN1IU86_9GAMM</name>
<evidence type="ECO:0000313" key="2">
    <source>
        <dbReference type="EMBL" id="GAA0721324.1"/>
    </source>
</evidence>
<dbReference type="EMBL" id="BAAAEU010000024">
    <property type="protein sequence ID" value="GAA0721324.1"/>
    <property type="molecule type" value="Genomic_DNA"/>
</dbReference>
<proteinExistence type="predicted"/>
<protein>
    <recommendedName>
        <fullName evidence="4">Scaffolding protein</fullName>
    </recommendedName>
</protein>
<keyword evidence="3" id="KW-1185">Reference proteome</keyword>
<feature type="compositionally biased region" description="Low complexity" evidence="1">
    <location>
        <begin position="42"/>
        <end position="74"/>
    </location>
</feature>
<comment type="caution">
    <text evidence="2">The sequence shown here is derived from an EMBL/GenBank/DDBJ whole genome shotgun (WGS) entry which is preliminary data.</text>
</comment>
<accession>A0ABN1IU86</accession>
<evidence type="ECO:0000313" key="3">
    <source>
        <dbReference type="Proteomes" id="UP001501523"/>
    </source>
</evidence>
<gene>
    <name evidence="2" type="ORF">GCM10009105_31530</name>
</gene>
<feature type="region of interest" description="Disordered" evidence="1">
    <location>
        <begin position="40"/>
        <end position="74"/>
    </location>
</feature>
<dbReference type="RefSeq" id="WP_343792851.1">
    <property type="nucleotide sequence ID" value="NZ_BAAAEU010000024.1"/>
</dbReference>
<organism evidence="2 3">
    <name type="scientific">Dokdonella soli</name>
    <dbReference type="NCBI Taxonomy" id="529810"/>
    <lineage>
        <taxon>Bacteria</taxon>
        <taxon>Pseudomonadati</taxon>
        <taxon>Pseudomonadota</taxon>
        <taxon>Gammaproteobacteria</taxon>
        <taxon>Lysobacterales</taxon>
        <taxon>Rhodanobacteraceae</taxon>
        <taxon>Dokdonella</taxon>
    </lineage>
</organism>
<evidence type="ECO:0008006" key="4">
    <source>
        <dbReference type="Google" id="ProtNLM"/>
    </source>
</evidence>
<feature type="region of interest" description="Disordered" evidence="1">
    <location>
        <begin position="303"/>
        <end position="325"/>
    </location>
</feature>